<dbReference type="CDD" id="cd03820">
    <property type="entry name" value="GT4_AmsD-like"/>
    <property type="match status" value="1"/>
</dbReference>
<dbReference type="PANTHER" id="PTHR12526:SF630">
    <property type="entry name" value="GLYCOSYLTRANSFERASE"/>
    <property type="match status" value="1"/>
</dbReference>
<dbReference type="EMBL" id="MN172354">
    <property type="protein sequence ID" value="QEE84095.1"/>
    <property type="molecule type" value="Genomic_DNA"/>
</dbReference>
<dbReference type="Gene3D" id="3.40.50.2000">
    <property type="entry name" value="Glycogen Phosphorylase B"/>
    <property type="match status" value="2"/>
</dbReference>
<feature type="domain" description="Glycosyltransferase subfamily 4-like N-terminal" evidence="2">
    <location>
        <begin position="15"/>
        <end position="170"/>
    </location>
</feature>
<keyword evidence="3" id="KW-0808">Transferase</keyword>
<organism evidence="3">
    <name type="scientific">Escherichia coli</name>
    <dbReference type="NCBI Taxonomy" id="562"/>
    <lineage>
        <taxon>Bacteria</taxon>
        <taxon>Pseudomonadati</taxon>
        <taxon>Pseudomonadota</taxon>
        <taxon>Gammaproteobacteria</taxon>
        <taxon>Enterobacterales</taxon>
        <taxon>Enterobacteriaceae</taxon>
        <taxon>Escherichia</taxon>
    </lineage>
</organism>
<dbReference type="RefSeq" id="WP_096931087.1">
    <property type="nucleotide sequence ID" value="NZ_JAENOV010000008.1"/>
</dbReference>
<feature type="domain" description="Glycosyl transferase family 1" evidence="1">
    <location>
        <begin position="182"/>
        <end position="337"/>
    </location>
</feature>
<dbReference type="AlphaFoldDB" id="A0A5B9GKG6"/>
<dbReference type="InterPro" id="IPR028098">
    <property type="entry name" value="Glyco_trans_4-like_N"/>
</dbReference>
<dbReference type="GO" id="GO:0016757">
    <property type="term" value="F:glycosyltransferase activity"/>
    <property type="evidence" value="ECO:0007669"/>
    <property type="project" value="InterPro"/>
</dbReference>
<accession>A0A5B9GKG6</accession>
<evidence type="ECO:0000313" key="3">
    <source>
        <dbReference type="EMBL" id="QEE84095.1"/>
    </source>
</evidence>
<protein>
    <submittedName>
        <fullName evidence="3">Glycosyltransferase family 4 protein</fullName>
    </submittedName>
</protein>
<dbReference type="Pfam" id="PF00534">
    <property type="entry name" value="Glycos_transf_1"/>
    <property type="match status" value="1"/>
</dbReference>
<sequence length="362" mass="41405">MKTIVFLIDGLLNSGGTERLTVVTANNLALSGYNIHIITLRESSKYFFKVNHTVNVSSLAFCKKRNYFLTKILYIKEIRRYLKEISADCIVAVDSLLSVYSIPASMGLKTYHITWEQFNFDINLGMRLRDVSRFLSSFFSSKIIVLTNKDKLKWLKKYHWSSNKIHVIFNPSFINVTDKKYSDDSKIILAVGRLAYQKGFDLLIKNWAEICNDYQGWKLRIIGSGNDELYLKELAKTLDVDEKVEFAGQISNISDEYNKASFFCMSSRFEGIGLVLIEAQACGLPLIAYDCDCGPSEVIKNSENGYLIPAFNDAAYKNAMRKMIENPSLRQQFSKECKHNADVFSTESFCQAWIQLIQKISE</sequence>
<proteinExistence type="predicted"/>
<name>A0A5B9GKG6_ECOLX</name>
<evidence type="ECO:0000259" key="1">
    <source>
        <dbReference type="Pfam" id="PF00534"/>
    </source>
</evidence>
<dbReference type="PANTHER" id="PTHR12526">
    <property type="entry name" value="GLYCOSYLTRANSFERASE"/>
    <property type="match status" value="1"/>
</dbReference>
<dbReference type="GO" id="GO:1901135">
    <property type="term" value="P:carbohydrate derivative metabolic process"/>
    <property type="evidence" value="ECO:0007669"/>
    <property type="project" value="UniProtKB-ARBA"/>
</dbReference>
<evidence type="ECO:0000259" key="2">
    <source>
        <dbReference type="Pfam" id="PF13439"/>
    </source>
</evidence>
<dbReference type="SUPFAM" id="SSF53756">
    <property type="entry name" value="UDP-Glycosyltransferase/glycogen phosphorylase"/>
    <property type="match status" value="1"/>
</dbReference>
<dbReference type="Pfam" id="PF13439">
    <property type="entry name" value="Glyco_transf_4"/>
    <property type="match status" value="1"/>
</dbReference>
<reference evidence="3" key="1">
    <citation type="journal article" date="2019" name="J. Clin. Microbiol.">
        <title>Whole genome-based public health surveillance of less common STEC serovars and untypable strains identifies four novel O genotypes.</title>
        <authorList>
            <person name="Lang C."/>
            <person name="Hiller M."/>
            <person name="Konrad R."/>
            <person name="Fruth A."/>
            <person name="Flieger A."/>
        </authorList>
    </citation>
    <scope>NUCLEOTIDE SEQUENCE</scope>
    <source>
        <strain evidence="3">16-04846</strain>
    </source>
</reference>
<dbReference type="InterPro" id="IPR001296">
    <property type="entry name" value="Glyco_trans_1"/>
</dbReference>